<dbReference type="InterPro" id="IPR029787">
    <property type="entry name" value="Nucleotide_cyclase"/>
</dbReference>
<dbReference type="Gene3D" id="3.40.50.2300">
    <property type="match status" value="2"/>
</dbReference>
<dbReference type="PANTHER" id="PTHR45138">
    <property type="entry name" value="REGULATORY COMPONENTS OF SENSORY TRANSDUCTION SYSTEM"/>
    <property type="match status" value="1"/>
</dbReference>
<organism evidence="4 5">
    <name type="scientific">Bacillus badius</name>
    <dbReference type="NCBI Taxonomy" id="1455"/>
    <lineage>
        <taxon>Bacteria</taxon>
        <taxon>Bacillati</taxon>
        <taxon>Bacillota</taxon>
        <taxon>Bacilli</taxon>
        <taxon>Bacillales</taxon>
        <taxon>Bacillaceae</taxon>
        <taxon>Pseudobacillus</taxon>
    </lineage>
</organism>
<dbReference type="InterPro" id="IPR001789">
    <property type="entry name" value="Sig_transdc_resp-reg_receiver"/>
</dbReference>
<evidence type="ECO:0000313" key="4">
    <source>
        <dbReference type="EMBL" id="KIL77173.1"/>
    </source>
</evidence>
<dbReference type="SUPFAM" id="SSF55073">
    <property type="entry name" value="Nucleotide cyclase"/>
    <property type="match status" value="1"/>
</dbReference>
<dbReference type="PANTHER" id="PTHR45138:SF9">
    <property type="entry name" value="DIGUANYLATE CYCLASE DGCM-RELATED"/>
    <property type="match status" value="1"/>
</dbReference>
<feature type="modified residue" description="4-aspartylphosphate" evidence="1">
    <location>
        <position position="155"/>
    </location>
</feature>
<reference evidence="4 5" key="1">
    <citation type="submission" date="2015-01" db="EMBL/GenBank/DDBJ databases">
        <title>Genome Assembly of Bacillus badius MTCC 1458.</title>
        <authorList>
            <person name="Verma A."/>
            <person name="Khatri I."/>
            <person name="Mual P."/>
            <person name="Subramanian S."/>
            <person name="Krishnamurthi S."/>
        </authorList>
    </citation>
    <scope>NUCLEOTIDE SEQUENCE [LARGE SCALE GENOMIC DNA]</scope>
    <source>
        <strain evidence="4 5">MTCC 1458</strain>
    </source>
</reference>
<gene>
    <name evidence="4" type="ORF">SD77_1778</name>
</gene>
<dbReference type="Pfam" id="PF00072">
    <property type="entry name" value="Response_reg"/>
    <property type="match status" value="2"/>
</dbReference>
<dbReference type="SUPFAM" id="SSF52172">
    <property type="entry name" value="CheY-like"/>
    <property type="match status" value="2"/>
</dbReference>
<evidence type="ECO:0000259" key="3">
    <source>
        <dbReference type="PROSITE" id="PS50887"/>
    </source>
</evidence>
<dbReference type="SMART" id="SM00448">
    <property type="entry name" value="REC"/>
    <property type="match status" value="2"/>
</dbReference>
<dbReference type="PROSITE" id="PS50887">
    <property type="entry name" value="GGDEF"/>
    <property type="match status" value="1"/>
</dbReference>
<dbReference type="Pfam" id="PF00990">
    <property type="entry name" value="GGDEF"/>
    <property type="match status" value="1"/>
</dbReference>
<dbReference type="Gene3D" id="3.30.70.270">
    <property type="match status" value="1"/>
</dbReference>
<dbReference type="InterPro" id="IPR036641">
    <property type="entry name" value="HPT_dom_sf"/>
</dbReference>
<dbReference type="SMART" id="SM00267">
    <property type="entry name" value="GGDEF"/>
    <property type="match status" value="1"/>
</dbReference>
<evidence type="ECO:0000259" key="2">
    <source>
        <dbReference type="PROSITE" id="PS50110"/>
    </source>
</evidence>
<feature type="domain" description="GGDEF" evidence="3">
    <location>
        <begin position="262"/>
        <end position="395"/>
    </location>
</feature>
<feature type="domain" description="Response regulatory" evidence="2">
    <location>
        <begin position="407"/>
        <end position="530"/>
    </location>
</feature>
<feature type="modified residue" description="4-aspartylphosphate" evidence="1">
    <location>
        <position position="463"/>
    </location>
</feature>
<dbReference type="InterPro" id="IPR050469">
    <property type="entry name" value="Diguanylate_Cyclase"/>
</dbReference>
<sequence>MKKYQEIFIQKMDTTFQRWKSQPFLAERELYRFLHSLKGTSGSIGLEDISRVAAAKLEQLDEESDKRWSREEWPLFLKELLGGHDEQEETPPIEPIKEKKAGGSEVVLFIESDIEKLTALRREMEKEGWVVLAAMTPEKGLSAFWSKHPDLLLIDLDMPKNSGIELLRKIQEIAGNRFTPVIAISSSREKQARMEAYEAGALDYIQLPADPDEILIRMKNKMNYRDLMREVVLIDELTGAFNRKFFNVEIKRQLHLLKESHSPFSLAMLDLDHFKKINDTYGHTSGDEVLKEFSRMVRGRIHQDDFFIRFGGEEFVLLMPGCTGEKAKQIIQSMIQELEQHEFLFEGQSVFCSFSGGVVEVNHTEERPGEFLKKADLALYSSKINGRGKVTNYQDINPSIDKEKWLRIGIIDDDAVMRQILEDQLRKMSFGNYQIDIRSFREGEAFFNDDWYKQGGKYIILLDGVMPRMDGVEVLQRLRKEFPEEDFIIVMLTGRKSEKDIVRGLELGADDYLTKPFSMKELEARVRRLAMRIVN</sequence>
<dbReference type="NCBIfam" id="TIGR00254">
    <property type="entry name" value="GGDEF"/>
    <property type="match status" value="1"/>
</dbReference>
<dbReference type="CDD" id="cd01949">
    <property type="entry name" value="GGDEF"/>
    <property type="match status" value="1"/>
</dbReference>
<dbReference type="InterPro" id="IPR011006">
    <property type="entry name" value="CheY-like_superfamily"/>
</dbReference>
<dbReference type="CDD" id="cd17574">
    <property type="entry name" value="REC_OmpR"/>
    <property type="match status" value="1"/>
</dbReference>
<dbReference type="Gene3D" id="1.20.120.160">
    <property type="entry name" value="HPT domain"/>
    <property type="match status" value="1"/>
</dbReference>
<dbReference type="Proteomes" id="UP000031982">
    <property type="component" value="Unassembled WGS sequence"/>
</dbReference>
<evidence type="ECO:0000313" key="5">
    <source>
        <dbReference type="Proteomes" id="UP000031982"/>
    </source>
</evidence>
<proteinExistence type="predicted"/>
<dbReference type="InterPro" id="IPR000160">
    <property type="entry name" value="GGDEF_dom"/>
</dbReference>
<keyword evidence="5" id="KW-1185">Reference proteome</keyword>
<comment type="caution">
    <text evidence="4">The sequence shown here is derived from an EMBL/GenBank/DDBJ whole genome shotgun (WGS) entry which is preliminary data.</text>
</comment>
<keyword evidence="1" id="KW-0597">Phosphoprotein</keyword>
<name>A0ABR5AQZ0_BACBA</name>
<protein>
    <submittedName>
        <fullName evidence="4">GGDEF domain protein</fullName>
    </submittedName>
</protein>
<dbReference type="CDD" id="cd00156">
    <property type="entry name" value="REC"/>
    <property type="match status" value="1"/>
</dbReference>
<accession>A0ABR5AQZ0</accession>
<dbReference type="Gene3D" id="6.10.250.690">
    <property type="match status" value="1"/>
</dbReference>
<dbReference type="SUPFAM" id="SSF47226">
    <property type="entry name" value="Histidine-containing phosphotransfer domain, HPT domain"/>
    <property type="match status" value="1"/>
</dbReference>
<feature type="domain" description="Response regulatory" evidence="2">
    <location>
        <begin position="106"/>
        <end position="222"/>
    </location>
</feature>
<dbReference type="PROSITE" id="PS50110">
    <property type="entry name" value="RESPONSE_REGULATORY"/>
    <property type="match status" value="2"/>
</dbReference>
<evidence type="ECO:0000256" key="1">
    <source>
        <dbReference type="PROSITE-ProRule" id="PRU00169"/>
    </source>
</evidence>
<dbReference type="EMBL" id="JXLP01000017">
    <property type="protein sequence ID" value="KIL77173.1"/>
    <property type="molecule type" value="Genomic_DNA"/>
</dbReference>
<dbReference type="InterPro" id="IPR043128">
    <property type="entry name" value="Rev_trsase/Diguanyl_cyclase"/>
</dbReference>
<dbReference type="RefSeq" id="WP_041101011.1">
    <property type="nucleotide sequence ID" value="NZ_JARTHD010000019.1"/>
</dbReference>